<protein>
    <submittedName>
        <fullName evidence="3">Transmembrane protein 97</fullName>
    </submittedName>
</protein>
<sequence length="201" mass="23441">MGLADTFKTLWTVEDPNYPHFDYTAKRFYLCGLIHVKRAAVIALIFALIEVIGFPVAFICGWAPPVFKGYKLVMVPLVLIAAVLLWWGLRDHHAFRLLPYIFVQLIQVVFHFVPLLGFLYNHMKKKDEDFVDRNGDGKQDVTFAMKVEDMGLPLIFGLLVPICLYLFFVYVVFRCRHYFLNIDEAQTKTLPNVQYQKQHHK</sequence>
<keyword evidence="1" id="KW-0472">Membrane</keyword>
<accession>A0AAF3EXF7</accession>
<evidence type="ECO:0000256" key="1">
    <source>
        <dbReference type="SAM" id="Phobius"/>
    </source>
</evidence>
<keyword evidence="1" id="KW-0812">Transmembrane</keyword>
<proteinExistence type="predicted"/>
<feature type="transmembrane region" description="Helical" evidence="1">
    <location>
        <begin position="101"/>
        <end position="120"/>
    </location>
</feature>
<feature type="transmembrane region" description="Helical" evidence="1">
    <location>
        <begin position="70"/>
        <end position="89"/>
    </location>
</feature>
<organism evidence="2 3">
    <name type="scientific">Mesorhabditis belari</name>
    <dbReference type="NCBI Taxonomy" id="2138241"/>
    <lineage>
        <taxon>Eukaryota</taxon>
        <taxon>Metazoa</taxon>
        <taxon>Ecdysozoa</taxon>
        <taxon>Nematoda</taxon>
        <taxon>Chromadorea</taxon>
        <taxon>Rhabditida</taxon>
        <taxon>Rhabditina</taxon>
        <taxon>Rhabditomorpha</taxon>
        <taxon>Rhabditoidea</taxon>
        <taxon>Rhabditidae</taxon>
        <taxon>Mesorhabditinae</taxon>
        <taxon>Mesorhabditis</taxon>
    </lineage>
</organism>
<reference evidence="3" key="1">
    <citation type="submission" date="2024-02" db="UniProtKB">
        <authorList>
            <consortium name="WormBaseParasite"/>
        </authorList>
    </citation>
    <scope>IDENTIFICATION</scope>
</reference>
<dbReference type="AlphaFoldDB" id="A0AAF3EXF7"/>
<keyword evidence="2" id="KW-1185">Reference proteome</keyword>
<dbReference type="Proteomes" id="UP000887575">
    <property type="component" value="Unassembled WGS sequence"/>
</dbReference>
<dbReference type="WBParaSite" id="MBELARI_LOCUS18784">
    <property type="protein sequence ID" value="MBELARI_LOCUS18784"/>
    <property type="gene ID" value="MBELARI_LOCUS18784"/>
</dbReference>
<keyword evidence="1" id="KW-1133">Transmembrane helix</keyword>
<name>A0AAF3EXF7_9BILA</name>
<evidence type="ECO:0000313" key="2">
    <source>
        <dbReference type="Proteomes" id="UP000887575"/>
    </source>
</evidence>
<feature type="transmembrane region" description="Helical" evidence="1">
    <location>
        <begin position="39"/>
        <end position="64"/>
    </location>
</feature>
<evidence type="ECO:0000313" key="3">
    <source>
        <dbReference type="WBParaSite" id="MBELARI_LOCUS18784"/>
    </source>
</evidence>
<feature type="transmembrane region" description="Helical" evidence="1">
    <location>
        <begin position="150"/>
        <end position="173"/>
    </location>
</feature>